<keyword evidence="3" id="KW-1185">Reference proteome</keyword>
<protein>
    <recommendedName>
        <fullName evidence="1">THIF-type NAD/FAD binding fold domain-containing protein</fullName>
    </recommendedName>
</protein>
<comment type="caution">
    <text evidence="2">The sequence shown here is derived from an EMBL/GenBank/DDBJ whole genome shotgun (WGS) entry which is preliminary data.</text>
</comment>
<organism evidence="2 3">
    <name type="scientific">Silvibacterium dinghuense</name>
    <dbReference type="NCBI Taxonomy" id="1560006"/>
    <lineage>
        <taxon>Bacteria</taxon>
        <taxon>Pseudomonadati</taxon>
        <taxon>Acidobacteriota</taxon>
        <taxon>Terriglobia</taxon>
        <taxon>Terriglobales</taxon>
        <taxon>Acidobacteriaceae</taxon>
        <taxon>Silvibacterium</taxon>
    </lineage>
</organism>
<dbReference type="InterPro" id="IPR000594">
    <property type="entry name" value="ThiF_NAD_FAD-bd"/>
</dbReference>
<dbReference type="Gene3D" id="3.40.50.720">
    <property type="entry name" value="NAD(P)-binding Rossmann-like Domain"/>
    <property type="match status" value="1"/>
</dbReference>
<dbReference type="SUPFAM" id="SSF69572">
    <property type="entry name" value="Activating enzymes of the ubiquitin-like proteins"/>
    <property type="match status" value="1"/>
</dbReference>
<proteinExistence type="predicted"/>
<dbReference type="EMBL" id="SDMK01000001">
    <property type="protein sequence ID" value="RXS97446.1"/>
    <property type="molecule type" value="Genomic_DNA"/>
</dbReference>
<dbReference type="InterPro" id="IPR035985">
    <property type="entry name" value="Ubiquitin-activating_enz"/>
</dbReference>
<dbReference type="GO" id="GO:0008641">
    <property type="term" value="F:ubiquitin-like modifier activating enzyme activity"/>
    <property type="evidence" value="ECO:0007669"/>
    <property type="project" value="InterPro"/>
</dbReference>
<gene>
    <name evidence="2" type="ORF">ESZ00_05990</name>
</gene>
<accession>A0A4Q1SIL5</accession>
<feature type="domain" description="THIF-type NAD/FAD binding fold" evidence="1">
    <location>
        <begin position="21"/>
        <end position="182"/>
    </location>
</feature>
<evidence type="ECO:0000313" key="3">
    <source>
        <dbReference type="Proteomes" id="UP000290253"/>
    </source>
</evidence>
<evidence type="ECO:0000259" key="1">
    <source>
        <dbReference type="Pfam" id="PF00899"/>
    </source>
</evidence>
<evidence type="ECO:0000313" key="2">
    <source>
        <dbReference type="EMBL" id="RXS97446.1"/>
    </source>
</evidence>
<dbReference type="AlphaFoldDB" id="A0A4Q1SIL5"/>
<dbReference type="Proteomes" id="UP000290253">
    <property type="component" value="Unassembled WGS sequence"/>
</dbReference>
<name>A0A4Q1SIL5_9BACT</name>
<sequence length="394" mass="42932">MLNLFTRTTDITPAPYPAKERSLRIVLAGAGALGSAVLYQLTKLRPAWLTSVLLVDPDQLEERNIALSRFFQQAASSQGQSILTKPKAEVLSAVINDSATFSCEAEVREIADVGWQRLREADMLLCCADDPLARLETAQAARALGLPLIDIGVFGGEELHRPAGRARVTYFAPDNLAACQLCGLREDRRAELLSFAATRSPGCRPLRAPESLGQAAAPPPAIEAAATVVTEIIEDFISYSESDPRYRHSWTVNPAHGDHLPHAPRHLLTRSISCPWHEDEPGGLIALEDDRQLGDSLHAAAPDQHWRIQLAWPVCMEAQCRHCGTVQRTAQRLAALRRSGGCMHCGVTGEMEPRRIVSSLGTQDAEASLTPMELGLPRSHMARLRRVISLGSAS</sequence>
<dbReference type="RefSeq" id="WP_129207225.1">
    <property type="nucleotide sequence ID" value="NZ_BMGU01000001.1"/>
</dbReference>
<reference evidence="2 3" key="1">
    <citation type="journal article" date="2016" name="Int. J. Syst. Evol. Microbiol.">
        <title>Acidipila dinghuensis sp. nov., an acidobacterium isolated from forest soil.</title>
        <authorList>
            <person name="Jiang Y.W."/>
            <person name="Wang J."/>
            <person name="Chen M.H."/>
            <person name="Lv Y.Y."/>
            <person name="Qiu L.H."/>
        </authorList>
    </citation>
    <scope>NUCLEOTIDE SEQUENCE [LARGE SCALE GENOMIC DNA]</scope>
    <source>
        <strain evidence="2 3">DHOF10</strain>
    </source>
</reference>
<dbReference type="OrthoDB" id="891532at2"/>
<dbReference type="Pfam" id="PF00899">
    <property type="entry name" value="ThiF"/>
    <property type="match status" value="1"/>
</dbReference>